<evidence type="ECO:0000256" key="1">
    <source>
        <dbReference type="SAM" id="MobiDB-lite"/>
    </source>
</evidence>
<dbReference type="HOGENOM" id="CLU_675714_0_0_11"/>
<reference evidence="4" key="2">
    <citation type="submission" date="2010-01" db="EMBL/GenBank/DDBJ databases">
        <title>The complete genome of Geodermatophilus obscurus DSM 43160.</title>
        <authorList>
            <consortium name="US DOE Joint Genome Institute (JGI-PGF)"/>
            <person name="Lucas S."/>
            <person name="Copeland A."/>
            <person name="Lapidus A."/>
            <person name="Glavina del Rio T."/>
            <person name="Dalin E."/>
            <person name="Tice H."/>
            <person name="Bruce D."/>
            <person name="Goodwin L."/>
            <person name="Pitluck S."/>
            <person name="Kyrpides N."/>
            <person name="Mavromatis K."/>
            <person name="Ivanova N."/>
            <person name="Munk A.C."/>
            <person name="Brettin T."/>
            <person name="Detter J.C."/>
            <person name="Han C."/>
            <person name="Larimer F."/>
            <person name="Land M."/>
            <person name="Hauser L."/>
            <person name="Markowitz V."/>
            <person name="Cheng J.-F."/>
            <person name="Hugenholtz P."/>
            <person name="Woyke T."/>
            <person name="Wu D."/>
            <person name="Jando M."/>
            <person name="Schneider S."/>
            <person name="Klenk H.-P."/>
            <person name="Eisen J.A."/>
        </authorList>
    </citation>
    <scope>NUCLEOTIDE SEQUENCE [LARGE SCALE GENOMIC DNA]</scope>
    <source>
        <strain evidence="4">ATCC 25078 / DSM 43160 / JCM 3152 / KCC A-0152 / KCTC 9177 / NBRC 13315 / NRRL B-3577 / G-20</strain>
    </source>
</reference>
<dbReference type="PANTHER" id="PTHR43384:SF13">
    <property type="entry name" value="SLR0110 PROTEIN"/>
    <property type="match status" value="1"/>
</dbReference>
<dbReference type="EMBL" id="CP001867">
    <property type="protein sequence ID" value="ADB76024.1"/>
    <property type="molecule type" value="Genomic_DNA"/>
</dbReference>
<gene>
    <name evidence="3" type="ordered locus">Gobs_3423</name>
</gene>
<evidence type="ECO:0000313" key="4">
    <source>
        <dbReference type="Proteomes" id="UP000001382"/>
    </source>
</evidence>
<dbReference type="GO" id="GO:0051782">
    <property type="term" value="P:negative regulation of cell division"/>
    <property type="evidence" value="ECO:0007669"/>
    <property type="project" value="TreeGrafter"/>
</dbReference>
<dbReference type="Pfam" id="PF13614">
    <property type="entry name" value="AAA_31"/>
    <property type="match status" value="1"/>
</dbReference>
<sequence length="407" mass="42653">MSRVVLGAADEELVLRVKQATDGDVHVLPAGRLPADPARLFEQLVDGELPEVLLVGPLAPPQEVFSLAARLDVQCPGISVVLLADPAPQTWQEAMRAGVRDLLAPTADAGEIRAAVERAGSAAAGRRRVLRPVEETARYTGRVITVASPKGGVGKTTVSTNLAIGLTAAAPQSTVLVDLDVQFGDVASALGLTPEYALPDVAHGPAAEDTMVLKTFLTQHPSGLYAVCGAESPAAGDAVTGADVTRLLASLAREFRYVVVDTAPGLSEQTLAALDRATDVVMVTQHGRPRGPRAAQGARRAARAVHDPGRPARGHEPRRRQGRAVDARRRDGDRHRRGRRRPALGRGTGVDQPGGADRRRRPQGPGGQGAAAAGRPVRRHPDRPARPLPREAPGGVVTSACVHRAAS</sequence>
<dbReference type="KEGG" id="gob:Gobs_3423"/>
<name>D2SAY9_GEOOG</name>
<dbReference type="Gene3D" id="3.40.50.2300">
    <property type="match status" value="1"/>
</dbReference>
<evidence type="ECO:0000313" key="3">
    <source>
        <dbReference type="EMBL" id="ADB76024.1"/>
    </source>
</evidence>
<keyword evidence="4" id="KW-1185">Reference proteome</keyword>
<dbReference type="InterPro" id="IPR027417">
    <property type="entry name" value="P-loop_NTPase"/>
</dbReference>
<dbReference type="GO" id="GO:0016887">
    <property type="term" value="F:ATP hydrolysis activity"/>
    <property type="evidence" value="ECO:0007669"/>
    <property type="project" value="TreeGrafter"/>
</dbReference>
<dbReference type="GO" id="GO:0005524">
    <property type="term" value="F:ATP binding"/>
    <property type="evidence" value="ECO:0007669"/>
    <property type="project" value="TreeGrafter"/>
</dbReference>
<protein>
    <submittedName>
        <fullName evidence="3">ATPase involved in chromosome partitioning-like protein</fullName>
    </submittedName>
</protein>
<accession>D2SAY9</accession>
<feature type="domain" description="AAA" evidence="2">
    <location>
        <begin position="142"/>
        <end position="286"/>
    </location>
</feature>
<dbReference type="SUPFAM" id="SSF52540">
    <property type="entry name" value="P-loop containing nucleoside triphosphate hydrolases"/>
    <property type="match status" value="1"/>
</dbReference>
<dbReference type="Proteomes" id="UP000001382">
    <property type="component" value="Chromosome"/>
</dbReference>
<dbReference type="GO" id="GO:0009898">
    <property type="term" value="C:cytoplasmic side of plasma membrane"/>
    <property type="evidence" value="ECO:0007669"/>
    <property type="project" value="TreeGrafter"/>
</dbReference>
<dbReference type="STRING" id="526225.Gobs_3423"/>
<dbReference type="RefSeq" id="WP_012949454.1">
    <property type="nucleotide sequence ID" value="NC_013757.1"/>
</dbReference>
<evidence type="ECO:0000259" key="2">
    <source>
        <dbReference type="Pfam" id="PF13614"/>
    </source>
</evidence>
<organism evidence="3 4">
    <name type="scientific">Geodermatophilus obscurus (strain ATCC 25078 / DSM 43160 / JCM 3152 / CCUG 61914 / KCC A-0152 / KCTC 9177 / NBRC 13315 / NRRL B-3577 / G-20)</name>
    <dbReference type="NCBI Taxonomy" id="526225"/>
    <lineage>
        <taxon>Bacteria</taxon>
        <taxon>Bacillati</taxon>
        <taxon>Actinomycetota</taxon>
        <taxon>Actinomycetes</taxon>
        <taxon>Geodermatophilales</taxon>
        <taxon>Geodermatophilaceae</taxon>
        <taxon>Geodermatophilus</taxon>
    </lineage>
</organism>
<dbReference type="InterPro" id="IPR050625">
    <property type="entry name" value="ParA/MinD_ATPase"/>
</dbReference>
<reference evidence="3 4" key="1">
    <citation type="journal article" date="2010" name="Stand. Genomic Sci.">
        <title>Complete genome sequence of Geodermatophilus obscurus type strain (G-20).</title>
        <authorList>
            <person name="Ivanova N."/>
            <person name="Sikorski J."/>
            <person name="Jando M."/>
            <person name="Munk C."/>
            <person name="Lapidus A."/>
            <person name="Glavina Del Rio T."/>
            <person name="Copeland A."/>
            <person name="Tice H."/>
            <person name="Cheng J.-F."/>
            <person name="Lucas S."/>
            <person name="Chen F."/>
            <person name="Nolan M."/>
            <person name="Bruce D."/>
            <person name="Goodwin L."/>
            <person name="Pitluck S."/>
            <person name="Mavromatis K."/>
            <person name="Mikhailova N."/>
            <person name="Pati A."/>
            <person name="Chen A."/>
            <person name="Palaniappan K."/>
            <person name="Land M."/>
            <person name="Hauser L."/>
            <person name="Chang Y.-J."/>
            <person name="Jeffries C.D."/>
            <person name="Meincke L."/>
            <person name="Brettin T."/>
            <person name="Detter J.C."/>
            <person name="Detter J.C."/>
            <person name="Rohde M."/>
            <person name="Goeker M."/>
            <person name="Bristow J."/>
            <person name="Eisen J.A."/>
            <person name="Markowitz V."/>
            <person name="Hugenholtz P."/>
            <person name="Kyrpides N.C."/>
            <person name="Klenk H.-P."/>
        </authorList>
    </citation>
    <scope>NUCLEOTIDE SEQUENCE [LARGE SCALE GENOMIC DNA]</scope>
    <source>
        <strain evidence="4">ATCC 25078 / DSM 43160 / JCM 3152 / KCC A-0152 / KCTC 9177 / NBRC 13315 / NRRL B-3577 / G-20</strain>
    </source>
</reference>
<feature type="compositionally biased region" description="Basic and acidic residues" evidence="1">
    <location>
        <begin position="304"/>
        <end position="315"/>
    </location>
</feature>
<proteinExistence type="predicted"/>
<dbReference type="AlphaFoldDB" id="D2SAY9"/>
<dbReference type="Gene3D" id="3.40.50.300">
    <property type="entry name" value="P-loop containing nucleotide triphosphate hydrolases"/>
    <property type="match status" value="1"/>
</dbReference>
<feature type="compositionally biased region" description="Basic and acidic residues" evidence="1">
    <location>
        <begin position="323"/>
        <end position="334"/>
    </location>
</feature>
<dbReference type="GO" id="GO:0005829">
    <property type="term" value="C:cytosol"/>
    <property type="evidence" value="ECO:0007669"/>
    <property type="project" value="TreeGrafter"/>
</dbReference>
<dbReference type="PANTHER" id="PTHR43384">
    <property type="entry name" value="SEPTUM SITE-DETERMINING PROTEIN MIND HOMOLOG, CHLOROPLASTIC-RELATED"/>
    <property type="match status" value="1"/>
</dbReference>
<dbReference type="eggNOG" id="COG0455">
    <property type="taxonomic scope" value="Bacteria"/>
</dbReference>
<dbReference type="InterPro" id="IPR025669">
    <property type="entry name" value="AAA_dom"/>
</dbReference>
<feature type="region of interest" description="Disordered" evidence="1">
    <location>
        <begin position="285"/>
        <end position="407"/>
    </location>
</feature>